<evidence type="ECO:0000256" key="5">
    <source>
        <dbReference type="ARBA" id="ARBA00022679"/>
    </source>
</evidence>
<protein>
    <recommendedName>
        <fullName evidence="9">SET domain-containing protein</fullName>
    </recommendedName>
</protein>
<evidence type="ECO:0000256" key="2">
    <source>
        <dbReference type="ARBA" id="ARBA00004286"/>
    </source>
</evidence>
<feature type="compositionally biased region" description="Low complexity" evidence="8">
    <location>
        <begin position="513"/>
        <end position="522"/>
    </location>
</feature>
<sequence length="614" mass="69569">MRLKRGELSKRRNAPLDEAIDKLERVPTQENIVDFILESGFRTASGDFQHKFSAKHIQRLLRMLYSSDKPNTLNFYSQERDGLPTAKVESKVAGRTIQPTVALLNNLDVPPWRWTRRPEGFPKEAEWPPTAVSHLLGCAPMEDWCLECHSTIRADVLSDEYLNWRDKMFTFWLENLRLYTSRKYGYGVKARNEIPKNTILGEYTGDLVPERPRVSHEITQYHFDIYIGKNPDGHKDQADCWLDATKKGSILRFVNHSCDPNAEAKLGRCTIHNRVVFMVTNRDVEENEQITIDYGAKWFATEDEPCLCESSNCKNPPRKGGHKEEPKNDGKVARGGKLSKNPKESSKIAEKEVIKLNEQDEEAANSTPSTQVKDIIRKKFEKQARDSKKEKIARGTDVPSKSRGVRSKQPSKQDERTVATKEGKRPVSSKTTKEKAAKGPRKWAAASKKKEKGKGSGPSAQTREAESQTLEQQDEATQASKEIGNLEILRKMKENRAEETEPKPSPRPRRTSPRLALASASEAAEEAVQVRKRSHAEDANAGVRPAREKTVQKEEDLKKPKSSPRPRKTSLVLKAASGTTREPGRKRQHADDKDEELQPPRKKLAQKDLNNMSD</sequence>
<feature type="domain" description="SET" evidence="9">
    <location>
        <begin position="174"/>
        <end position="295"/>
    </location>
</feature>
<keyword evidence="4" id="KW-0489">Methyltransferase</keyword>
<dbReference type="GO" id="GO:0032259">
    <property type="term" value="P:methylation"/>
    <property type="evidence" value="ECO:0007669"/>
    <property type="project" value="UniProtKB-KW"/>
</dbReference>
<feature type="compositionally biased region" description="Basic and acidic residues" evidence="8">
    <location>
        <begin position="374"/>
        <end position="394"/>
    </location>
</feature>
<dbReference type="SMART" id="SM00317">
    <property type="entry name" value="SET"/>
    <property type="match status" value="1"/>
</dbReference>
<dbReference type="AlphaFoldDB" id="A0A6A5QVH1"/>
<evidence type="ECO:0000313" key="10">
    <source>
        <dbReference type="EMBL" id="KAF1918820.1"/>
    </source>
</evidence>
<name>A0A6A5QVH1_AMPQU</name>
<dbReference type="OrthoDB" id="308383at2759"/>
<proteinExistence type="predicted"/>
<accession>A0A6A5QVH1</accession>
<evidence type="ECO:0000259" key="9">
    <source>
        <dbReference type="PROSITE" id="PS50280"/>
    </source>
</evidence>
<dbReference type="PANTHER" id="PTHR22884">
    <property type="entry name" value="SET DOMAIN PROTEINS"/>
    <property type="match status" value="1"/>
</dbReference>
<feature type="compositionally biased region" description="Basic and acidic residues" evidence="8">
    <location>
        <begin position="341"/>
        <end position="358"/>
    </location>
</feature>
<evidence type="ECO:0000256" key="8">
    <source>
        <dbReference type="SAM" id="MobiDB-lite"/>
    </source>
</evidence>
<keyword evidence="3" id="KW-0158">Chromosome</keyword>
<keyword evidence="11" id="KW-1185">Reference proteome</keyword>
<dbReference type="Gene3D" id="2.170.270.10">
    <property type="entry name" value="SET domain"/>
    <property type="match status" value="1"/>
</dbReference>
<feature type="compositionally biased region" description="Basic and acidic residues" evidence="8">
    <location>
        <begin position="411"/>
        <end position="437"/>
    </location>
</feature>
<dbReference type="GO" id="GO:0005634">
    <property type="term" value="C:nucleus"/>
    <property type="evidence" value="ECO:0007669"/>
    <property type="project" value="UniProtKB-SubCell"/>
</dbReference>
<keyword evidence="6" id="KW-0949">S-adenosyl-L-methionine</keyword>
<dbReference type="Pfam" id="PF00856">
    <property type="entry name" value="SET"/>
    <property type="match status" value="1"/>
</dbReference>
<feature type="compositionally biased region" description="Polar residues" evidence="8">
    <location>
        <begin position="467"/>
        <end position="480"/>
    </location>
</feature>
<dbReference type="InterPro" id="IPR046341">
    <property type="entry name" value="SET_dom_sf"/>
</dbReference>
<evidence type="ECO:0000256" key="4">
    <source>
        <dbReference type="ARBA" id="ARBA00022603"/>
    </source>
</evidence>
<gene>
    <name evidence="10" type="ORF">BDU57DRAFT_567380</name>
</gene>
<dbReference type="InterPro" id="IPR050777">
    <property type="entry name" value="SET2_Histone-Lys_MeTrsfase"/>
</dbReference>
<comment type="subcellular location">
    <subcellularLocation>
        <location evidence="2">Chromosome</location>
    </subcellularLocation>
    <subcellularLocation>
        <location evidence="1">Nucleus</location>
    </subcellularLocation>
</comment>
<evidence type="ECO:0000256" key="7">
    <source>
        <dbReference type="ARBA" id="ARBA00023242"/>
    </source>
</evidence>
<evidence type="ECO:0000256" key="3">
    <source>
        <dbReference type="ARBA" id="ARBA00022454"/>
    </source>
</evidence>
<organism evidence="10 11">
    <name type="scientific">Ampelomyces quisqualis</name>
    <name type="common">Powdery mildew agent</name>
    <dbReference type="NCBI Taxonomy" id="50730"/>
    <lineage>
        <taxon>Eukaryota</taxon>
        <taxon>Fungi</taxon>
        <taxon>Dikarya</taxon>
        <taxon>Ascomycota</taxon>
        <taxon>Pezizomycotina</taxon>
        <taxon>Dothideomycetes</taxon>
        <taxon>Pleosporomycetidae</taxon>
        <taxon>Pleosporales</taxon>
        <taxon>Pleosporineae</taxon>
        <taxon>Phaeosphaeriaceae</taxon>
        <taxon>Ampelomyces</taxon>
    </lineage>
</organism>
<dbReference type="PROSITE" id="PS50280">
    <property type="entry name" value="SET"/>
    <property type="match status" value="1"/>
</dbReference>
<dbReference type="EMBL" id="ML979133">
    <property type="protein sequence ID" value="KAF1918820.1"/>
    <property type="molecule type" value="Genomic_DNA"/>
</dbReference>
<feature type="compositionally biased region" description="Basic and acidic residues" evidence="8">
    <location>
        <begin position="545"/>
        <end position="559"/>
    </location>
</feature>
<dbReference type="GO" id="GO:0005694">
    <property type="term" value="C:chromosome"/>
    <property type="evidence" value="ECO:0007669"/>
    <property type="project" value="UniProtKB-SubCell"/>
</dbReference>
<evidence type="ECO:0000256" key="6">
    <source>
        <dbReference type="ARBA" id="ARBA00022691"/>
    </source>
</evidence>
<dbReference type="GO" id="GO:0008168">
    <property type="term" value="F:methyltransferase activity"/>
    <property type="evidence" value="ECO:0007669"/>
    <property type="project" value="UniProtKB-KW"/>
</dbReference>
<keyword evidence="7" id="KW-0539">Nucleus</keyword>
<dbReference type="SUPFAM" id="SSF82199">
    <property type="entry name" value="SET domain"/>
    <property type="match status" value="1"/>
</dbReference>
<feature type="compositionally biased region" description="Basic and acidic residues" evidence="8">
    <location>
        <begin position="582"/>
        <end position="599"/>
    </location>
</feature>
<feature type="compositionally biased region" description="Basic and acidic residues" evidence="8">
    <location>
        <begin position="322"/>
        <end position="332"/>
    </location>
</feature>
<feature type="region of interest" description="Disordered" evidence="8">
    <location>
        <begin position="310"/>
        <end position="614"/>
    </location>
</feature>
<feature type="compositionally biased region" description="Basic and acidic residues" evidence="8">
    <location>
        <begin position="488"/>
        <end position="504"/>
    </location>
</feature>
<evidence type="ECO:0000313" key="11">
    <source>
        <dbReference type="Proteomes" id="UP000800096"/>
    </source>
</evidence>
<dbReference type="Proteomes" id="UP000800096">
    <property type="component" value="Unassembled WGS sequence"/>
</dbReference>
<keyword evidence="5" id="KW-0808">Transferase</keyword>
<dbReference type="InterPro" id="IPR001214">
    <property type="entry name" value="SET_dom"/>
</dbReference>
<evidence type="ECO:0000256" key="1">
    <source>
        <dbReference type="ARBA" id="ARBA00004123"/>
    </source>
</evidence>
<reference evidence="10" key="1">
    <citation type="journal article" date="2020" name="Stud. Mycol.">
        <title>101 Dothideomycetes genomes: a test case for predicting lifestyles and emergence of pathogens.</title>
        <authorList>
            <person name="Haridas S."/>
            <person name="Albert R."/>
            <person name="Binder M."/>
            <person name="Bloem J."/>
            <person name="Labutti K."/>
            <person name="Salamov A."/>
            <person name="Andreopoulos B."/>
            <person name="Baker S."/>
            <person name="Barry K."/>
            <person name="Bills G."/>
            <person name="Bluhm B."/>
            <person name="Cannon C."/>
            <person name="Castanera R."/>
            <person name="Culley D."/>
            <person name="Daum C."/>
            <person name="Ezra D."/>
            <person name="Gonzalez J."/>
            <person name="Henrissat B."/>
            <person name="Kuo A."/>
            <person name="Liang C."/>
            <person name="Lipzen A."/>
            <person name="Lutzoni F."/>
            <person name="Magnuson J."/>
            <person name="Mondo S."/>
            <person name="Nolan M."/>
            <person name="Ohm R."/>
            <person name="Pangilinan J."/>
            <person name="Park H.-J."/>
            <person name="Ramirez L."/>
            <person name="Alfaro M."/>
            <person name="Sun H."/>
            <person name="Tritt A."/>
            <person name="Yoshinaga Y."/>
            <person name="Zwiers L.-H."/>
            <person name="Turgeon B."/>
            <person name="Goodwin S."/>
            <person name="Spatafora J."/>
            <person name="Crous P."/>
            <person name="Grigoriev I."/>
        </authorList>
    </citation>
    <scope>NUCLEOTIDE SEQUENCE</scope>
    <source>
        <strain evidence="10">HMLAC05119</strain>
    </source>
</reference>